<dbReference type="PANTHER" id="PTHR30258">
    <property type="entry name" value="TYPE II SECRETION SYSTEM PROTEIN GSPE-RELATED"/>
    <property type="match status" value="1"/>
</dbReference>
<dbReference type="Pfam" id="PF05157">
    <property type="entry name" value="MshEN"/>
    <property type="match status" value="1"/>
</dbReference>
<protein>
    <recommendedName>
        <fullName evidence="1">Type II secretion system protein GspE N-terminal domain-containing protein</fullName>
    </recommendedName>
</protein>
<evidence type="ECO:0000313" key="3">
    <source>
        <dbReference type="Proteomes" id="UP000229641"/>
    </source>
</evidence>
<evidence type="ECO:0000259" key="1">
    <source>
        <dbReference type="Pfam" id="PF05157"/>
    </source>
</evidence>
<dbReference type="Gene3D" id="1.10.40.70">
    <property type="match status" value="1"/>
</dbReference>
<organism evidence="2 3">
    <name type="scientific">Candidatus Ghiorseimicrobium undicola</name>
    <dbReference type="NCBI Taxonomy" id="1974746"/>
    <lineage>
        <taxon>Bacteria</taxon>
        <taxon>Pseudomonadati</taxon>
        <taxon>Candidatus Omnitrophota</taxon>
        <taxon>Candidatus Ghiorseimicrobium</taxon>
    </lineage>
</organism>
<dbReference type="EMBL" id="PCWA01000075">
    <property type="protein sequence ID" value="PIQ89025.1"/>
    <property type="molecule type" value="Genomic_DNA"/>
</dbReference>
<accession>A0A2H0LZW5</accession>
<dbReference type="Proteomes" id="UP000229641">
    <property type="component" value="Unassembled WGS sequence"/>
</dbReference>
<dbReference type="GO" id="GO:0005886">
    <property type="term" value="C:plasma membrane"/>
    <property type="evidence" value="ECO:0007669"/>
    <property type="project" value="TreeGrafter"/>
</dbReference>
<gene>
    <name evidence="2" type="ORF">COV72_05120</name>
</gene>
<feature type="domain" description="Type II secretion system protein GspE N-terminal" evidence="1">
    <location>
        <begin position="69"/>
        <end position="152"/>
    </location>
</feature>
<name>A0A2H0LZW5_9BACT</name>
<dbReference type="Gene3D" id="3.30.300.160">
    <property type="entry name" value="Type II secretion system, protein E, N-terminal domain"/>
    <property type="match status" value="1"/>
</dbReference>
<comment type="caution">
    <text evidence="2">The sequence shown here is derived from an EMBL/GenBank/DDBJ whole genome shotgun (WGS) entry which is preliminary data.</text>
</comment>
<proteinExistence type="predicted"/>
<dbReference type="AlphaFoldDB" id="A0A2H0LZW5"/>
<evidence type="ECO:0000313" key="2">
    <source>
        <dbReference type="EMBL" id="PIQ89025.1"/>
    </source>
</evidence>
<sequence length="153" mass="17136">MIKNMPLPLRRINPKQLGELLVERNMISQRQLIEALNLQKEKGGLVGEILVSLGFVTEEAIAQALTAQYGFPYLPLANYEIDTDIVRIVPYNVAKQYCLIAIDKIGSNLTVAMSNPLNLQAVDDIELLANSTVQIFISTTTDIKNAIERFYKK</sequence>
<reference evidence="2 3" key="1">
    <citation type="submission" date="2017-09" db="EMBL/GenBank/DDBJ databases">
        <title>Depth-based differentiation of microbial function through sediment-hosted aquifers and enrichment of novel symbionts in the deep terrestrial subsurface.</title>
        <authorList>
            <person name="Probst A.J."/>
            <person name="Ladd B."/>
            <person name="Jarett J.K."/>
            <person name="Geller-Mcgrath D.E."/>
            <person name="Sieber C.M."/>
            <person name="Emerson J.B."/>
            <person name="Anantharaman K."/>
            <person name="Thomas B.C."/>
            <person name="Malmstrom R."/>
            <person name="Stieglmeier M."/>
            <person name="Klingl A."/>
            <person name="Woyke T."/>
            <person name="Ryan C.M."/>
            <person name="Banfield J.F."/>
        </authorList>
    </citation>
    <scope>NUCLEOTIDE SEQUENCE [LARGE SCALE GENOMIC DNA]</scope>
    <source>
        <strain evidence="2">CG11_big_fil_rev_8_21_14_0_20_42_13</strain>
    </source>
</reference>
<dbReference type="PANTHER" id="PTHR30258:SF1">
    <property type="entry name" value="PROTEIN TRANSPORT PROTEIN HOFB HOMOLOG"/>
    <property type="match status" value="1"/>
</dbReference>
<dbReference type="GO" id="GO:0016887">
    <property type="term" value="F:ATP hydrolysis activity"/>
    <property type="evidence" value="ECO:0007669"/>
    <property type="project" value="TreeGrafter"/>
</dbReference>
<dbReference type="InterPro" id="IPR007831">
    <property type="entry name" value="T2SS_GspE_N"/>
</dbReference>
<dbReference type="InterPro" id="IPR037257">
    <property type="entry name" value="T2SS_E_N_sf"/>
</dbReference>
<dbReference type="SUPFAM" id="SSF160246">
    <property type="entry name" value="EspE N-terminal domain-like"/>
    <property type="match status" value="1"/>
</dbReference>